<dbReference type="RefSeq" id="WP_341426531.1">
    <property type="nucleotide sequence ID" value="NZ_JBBUTG010000009.1"/>
</dbReference>
<evidence type="ECO:0008006" key="5">
    <source>
        <dbReference type="Google" id="ProtNLM"/>
    </source>
</evidence>
<name>A0ABU9BTD3_9BURK</name>
<proteinExistence type="predicted"/>
<keyword evidence="4" id="KW-1185">Reference proteome</keyword>
<feature type="region of interest" description="Disordered" evidence="1">
    <location>
        <begin position="120"/>
        <end position="141"/>
    </location>
</feature>
<gene>
    <name evidence="3" type="ORF">AACH06_14920</name>
</gene>
<evidence type="ECO:0000313" key="4">
    <source>
        <dbReference type="Proteomes" id="UP001371218"/>
    </source>
</evidence>
<protein>
    <recommendedName>
        <fullName evidence="5">Lipoprotein</fullName>
    </recommendedName>
</protein>
<evidence type="ECO:0000256" key="1">
    <source>
        <dbReference type="SAM" id="MobiDB-lite"/>
    </source>
</evidence>
<feature type="compositionally biased region" description="Low complexity" evidence="1">
    <location>
        <begin position="123"/>
        <end position="141"/>
    </location>
</feature>
<organism evidence="3 4">
    <name type="scientific">Ideonella lacteola</name>
    <dbReference type="NCBI Taxonomy" id="2984193"/>
    <lineage>
        <taxon>Bacteria</taxon>
        <taxon>Pseudomonadati</taxon>
        <taxon>Pseudomonadota</taxon>
        <taxon>Betaproteobacteria</taxon>
        <taxon>Burkholderiales</taxon>
        <taxon>Sphaerotilaceae</taxon>
        <taxon>Ideonella</taxon>
    </lineage>
</organism>
<feature type="signal peptide" evidence="2">
    <location>
        <begin position="1"/>
        <end position="26"/>
    </location>
</feature>
<sequence length="141" mass="14515">MGAKRALRAACWGLAVAAAAPAVATASLPEVTQIQAAYEAAYLATRGKPPAGEHADDLVIQSARCQPLSGIVGAACQIEFVRQREPEGRLYSDIVTLVPQIQGQGAWTLLSGLCMTRQPNKHAPGGSSSASSGGFPATTAR</sequence>
<feature type="chain" id="PRO_5046552786" description="Lipoprotein" evidence="2">
    <location>
        <begin position="27"/>
        <end position="141"/>
    </location>
</feature>
<keyword evidence="2" id="KW-0732">Signal</keyword>
<dbReference type="Proteomes" id="UP001371218">
    <property type="component" value="Unassembled WGS sequence"/>
</dbReference>
<dbReference type="EMBL" id="JBBUTG010000009">
    <property type="protein sequence ID" value="MEK8032117.1"/>
    <property type="molecule type" value="Genomic_DNA"/>
</dbReference>
<evidence type="ECO:0000256" key="2">
    <source>
        <dbReference type="SAM" id="SignalP"/>
    </source>
</evidence>
<evidence type="ECO:0000313" key="3">
    <source>
        <dbReference type="EMBL" id="MEK8032117.1"/>
    </source>
</evidence>
<comment type="caution">
    <text evidence="3">The sequence shown here is derived from an EMBL/GenBank/DDBJ whole genome shotgun (WGS) entry which is preliminary data.</text>
</comment>
<reference evidence="3 4" key="1">
    <citation type="submission" date="2024-04" db="EMBL/GenBank/DDBJ databases">
        <title>Novel species of the genus Ideonella isolated from streams.</title>
        <authorList>
            <person name="Lu H."/>
        </authorList>
    </citation>
    <scope>NUCLEOTIDE SEQUENCE [LARGE SCALE GENOMIC DNA]</scope>
    <source>
        <strain evidence="3 4">DXS29W</strain>
    </source>
</reference>
<accession>A0ABU9BTD3</accession>